<evidence type="ECO:0000313" key="3">
    <source>
        <dbReference type="Proteomes" id="UP000008281"/>
    </source>
</evidence>
<dbReference type="AlphaFoldDB" id="E3MNL2"/>
<protein>
    <submittedName>
        <fullName evidence="2">Uncharacterized protein</fullName>
    </submittedName>
</protein>
<keyword evidence="3" id="KW-1185">Reference proteome</keyword>
<organism evidence="3">
    <name type="scientific">Caenorhabditis remanei</name>
    <name type="common">Caenorhabditis vulgaris</name>
    <dbReference type="NCBI Taxonomy" id="31234"/>
    <lineage>
        <taxon>Eukaryota</taxon>
        <taxon>Metazoa</taxon>
        <taxon>Ecdysozoa</taxon>
        <taxon>Nematoda</taxon>
        <taxon>Chromadorea</taxon>
        <taxon>Rhabditida</taxon>
        <taxon>Rhabditina</taxon>
        <taxon>Rhabditomorpha</taxon>
        <taxon>Rhabditoidea</taxon>
        <taxon>Rhabditidae</taxon>
        <taxon>Peloderinae</taxon>
        <taxon>Caenorhabditis</taxon>
    </lineage>
</organism>
<dbReference type="Proteomes" id="UP000008281">
    <property type="component" value="Unassembled WGS sequence"/>
</dbReference>
<evidence type="ECO:0000313" key="2">
    <source>
        <dbReference type="EMBL" id="EFP06119.1"/>
    </source>
</evidence>
<dbReference type="EMBL" id="DS268460">
    <property type="protein sequence ID" value="EFP06119.1"/>
    <property type="molecule type" value="Genomic_DNA"/>
</dbReference>
<dbReference type="HOGENOM" id="CLU_2724643_0_0_1"/>
<gene>
    <name evidence="2" type="ORF">CRE_05834</name>
</gene>
<reference evidence="2" key="1">
    <citation type="submission" date="2007-07" db="EMBL/GenBank/DDBJ databases">
        <title>PCAP assembly of the Caenorhabditis remanei genome.</title>
        <authorList>
            <consortium name="The Caenorhabditis remanei Sequencing Consortium"/>
            <person name="Wilson R.K."/>
        </authorList>
    </citation>
    <scope>NUCLEOTIDE SEQUENCE [LARGE SCALE GENOMIC DNA]</scope>
    <source>
        <strain evidence="2">PB4641</strain>
    </source>
</reference>
<sequence>MALQVFNCTCSAAALFSLPQLPSGVIVYFFNISALHISFERRFFSKFAEWTTSDSSRTENNLVIFHVQWIFD</sequence>
<dbReference type="InParanoid" id="E3MNL2"/>
<evidence type="ECO:0000256" key="1">
    <source>
        <dbReference type="SAM" id="Phobius"/>
    </source>
</evidence>
<name>E3MNL2_CAERE</name>
<keyword evidence="1" id="KW-0472">Membrane</keyword>
<accession>E3MNL2</accession>
<keyword evidence="1" id="KW-1133">Transmembrane helix</keyword>
<keyword evidence="1" id="KW-0812">Transmembrane</keyword>
<proteinExistence type="predicted"/>
<feature type="transmembrane region" description="Helical" evidence="1">
    <location>
        <begin position="21"/>
        <end position="39"/>
    </location>
</feature>